<dbReference type="InterPro" id="IPR038377">
    <property type="entry name" value="Na/Glc_symporter_sf"/>
</dbReference>
<keyword evidence="4 8" id="KW-0812">Transmembrane</keyword>
<dbReference type="Gene3D" id="1.20.1730.10">
    <property type="entry name" value="Sodium/glucose cotransporter"/>
    <property type="match status" value="1"/>
</dbReference>
<comment type="similarity">
    <text evidence="2 7">Belongs to the sodium:solute symporter (SSF) (TC 2.A.21) family.</text>
</comment>
<evidence type="ECO:0000256" key="4">
    <source>
        <dbReference type="ARBA" id="ARBA00022692"/>
    </source>
</evidence>
<feature type="transmembrane region" description="Helical" evidence="8">
    <location>
        <begin position="459"/>
        <end position="479"/>
    </location>
</feature>
<dbReference type="AlphaFoldDB" id="A0A7S7YGT8"/>
<dbReference type="GO" id="GO:0015204">
    <property type="term" value="F:urea transmembrane transporter activity"/>
    <property type="evidence" value="ECO:0007669"/>
    <property type="project" value="InterPro"/>
</dbReference>
<feature type="transmembrane region" description="Helical" evidence="8">
    <location>
        <begin position="92"/>
        <end position="112"/>
    </location>
</feature>
<evidence type="ECO:0000313" key="9">
    <source>
        <dbReference type="EMBL" id="QPB67292.1"/>
    </source>
</evidence>
<evidence type="ECO:0000256" key="1">
    <source>
        <dbReference type="ARBA" id="ARBA00004141"/>
    </source>
</evidence>
<keyword evidence="6 8" id="KW-0472">Membrane</keyword>
<feature type="transmembrane region" description="Helical" evidence="8">
    <location>
        <begin position="586"/>
        <end position="604"/>
    </location>
</feature>
<keyword evidence="5 8" id="KW-1133">Transmembrane helix</keyword>
<feature type="transmembrane region" description="Helical" evidence="8">
    <location>
        <begin position="430"/>
        <end position="453"/>
    </location>
</feature>
<dbReference type="CDD" id="cd11476">
    <property type="entry name" value="SLC5sbd_DUR3"/>
    <property type="match status" value="1"/>
</dbReference>
<feature type="transmembrane region" description="Helical" evidence="8">
    <location>
        <begin position="127"/>
        <end position="147"/>
    </location>
</feature>
<feature type="transmembrane region" description="Helical" evidence="8">
    <location>
        <begin position="291"/>
        <end position="308"/>
    </location>
</feature>
<comment type="subcellular location">
    <subcellularLocation>
        <location evidence="1">Membrane</location>
        <topology evidence="1">Multi-pass membrane protein</topology>
    </subcellularLocation>
</comment>
<feature type="transmembrane region" description="Helical" evidence="8">
    <location>
        <begin position="527"/>
        <end position="547"/>
    </location>
</feature>
<name>A0A7S7YGT8_9RHOD</name>
<evidence type="ECO:0000256" key="6">
    <source>
        <dbReference type="ARBA" id="ARBA00023136"/>
    </source>
</evidence>
<dbReference type="PANTHER" id="PTHR46154">
    <property type="match status" value="1"/>
</dbReference>
<dbReference type="PANTHER" id="PTHR46154:SF4">
    <property type="entry name" value="UREA ACTIVE TRANSPORTER"/>
    <property type="match status" value="1"/>
</dbReference>
<evidence type="ECO:0000256" key="5">
    <source>
        <dbReference type="ARBA" id="ARBA00022989"/>
    </source>
</evidence>
<feature type="transmembrane region" description="Helical" evidence="8">
    <location>
        <begin position="328"/>
        <end position="353"/>
    </location>
</feature>
<protein>
    <submittedName>
        <fullName evidence="9">Urea active transporter 3.2</fullName>
    </submittedName>
</protein>
<feature type="transmembrane region" description="Helical" evidence="8">
    <location>
        <begin position="231"/>
        <end position="251"/>
    </location>
</feature>
<dbReference type="Pfam" id="PF00474">
    <property type="entry name" value="SSF"/>
    <property type="match status" value="1"/>
</dbReference>
<evidence type="ECO:0000256" key="3">
    <source>
        <dbReference type="ARBA" id="ARBA00022448"/>
    </source>
</evidence>
<evidence type="ECO:0000256" key="2">
    <source>
        <dbReference type="ARBA" id="ARBA00006434"/>
    </source>
</evidence>
<reference evidence="9" key="1">
    <citation type="submission" date="2019-08" db="EMBL/GenBank/DDBJ databases">
        <title>Phylogenetic and molecular analyses of ammonium, nitrate and urea transporters in 'Bangia' sp. ESS1.</title>
        <authorList>
            <person name="Li C."/>
            <person name="Mikami K."/>
        </authorList>
    </citation>
    <scope>NUCLEOTIDE SEQUENCE</scope>
</reference>
<organism evidence="9">
    <name type="scientific">Bangia sp. ESS1</name>
    <dbReference type="NCBI Taxonomy" id="2651159"/>
    <lineage>
        <taxon>Eukaryota</taxon>
        <taxon>Rhodophyta</taxon>
        <taxon>Bangiophyceae</taxon>
        <taxon>Bangiales</taxon>
        <taxon>Bangiaceae</taxon>
        <taxon>Bangia</taxon>
    </lineage>
</organism>
<dbReference type="InterPro" id="IPR001734">
    <property type="entry name" value="Na/solute_symporter"/>
</dbReference>
<sequence>MATLTQANPSIAAFECTNAANVVRNYFSDPQYECAESFFGGVPVLDKWVGYVIVLAFGISFGIATVGLVLIEQHVLGRKMDSEFFNTAGRSVKTGLTASVIVSQWTWAATLLQSSNVAYKYGVSGPFWYASGATLQIIVFSLLAVQVKRRAPTAHTFLEIIQARWGTLAHSVFLFFALATNIIVTSMLILGGSAVVNALTGINTDLASFLIPLGVILYTLAGGLKATFVASYFNTAVILIALCIFVFQVYVTDSTLGSPSTVYDRLARAVEIEPVVDNRGGSYLTLFSKNGLLFGLSNICGNFGTVFVDQSYWQSAIAATPQAAWKGYILGGLSWFSIPFTLATSLGLASLALSLPVTADEAGSGLVPPAVATHLMGKGGSVLILVMLFMAVTSTGAAEQIAVSSLVAYDVYAPIMRRAGKPVSGKSVVFVSRIAIVAFGLLSGVLGIGLNAIGLNLGWVYLGMGVIIGSAVAPVAMAISWAKCSGAGAVAGAVGGLCLAIASWLGYASTFPGGVNIDNTGKDEVMVVGNLVAILSSAVICIIVSLIRPDTCDWTSTKSIPLLDADPAAELSAEDEAAIDRAMRMITLWGIGLALVLVVAWPLLALPAGVFSKSYFTFWVILSIIWGLLATGAMVLLPVWESRTSILGVLTCGKVAPPVEAKSLEDPVGDVDRESSGSQE</sequence>
<feature type="transmembrane region" description="Helical" evidence="8">
    <location>
        <begin position="616"/>
        <end position="637"/>
    </location>
</feature>
<dbReference type="EMBL" id="MN337338">
    <property type="protein sequence ID" value="QPB67292.1"/>
    <property type="molecule type" value="mRNA"/>
</dbReference>
<accession>A0A7S7YGT8</accession>
<keyword evidence="3" id="KW-0813">Transport</keyword>
<feature type="transmembrane region" description="Helical" evidence="8">
    <location>
        <begin position="486"/>
        <end position="507"/>
    </location>
</feature>
<proteinExistence type="evidence at transcript level"/>
<dbReference type="PROSITE" id="PS50283">
    <property type="entry name" value="NA_SOLUT_SYMP_3"/>
    <property type="match status" value="1"/>
</dbReference>
<feature type="transmembrane region" description="Helical" evidence="8">
    <location>
        <begin position="206"/>
        <end position="224"/>
    </location>
</feature>
<feature type="transmembrane region" description="Helical" evidence="8">
    <location>
        <begin position="168"/>
        <end position="194"/>
    </location>
</feature>
<evidence type="ECO:0000256" key="8">
    <source>
        <dbReference type="SAM" id="Phobius"/>
    </source>
</evidence>
<dbReference type="NCBIfam" id="TIGR00813">
    <property type="entry name" value="sss"/>
    <property type="match status" value="1"/>
</dbReference>
<feature type="transmembrane region" description="Helical" evidence="8">
    <location>
        <begin position="48"/>
        <end position="71"/>
    </location>
</feature>
<gene>
    <name evidence="9" type="primary">DUR3.2</name>
</gene>
<dbReference type="InterPro" id="IPR031155">
    <property type="entry name" value="DUR"/>
</dbReference>
<dbReference type="GO" id="GO:0005886">
    <property type="term" value="C:plasma membrane"/>
    <property type="evidence" value="ECO:0007669"/>
    <property type="project" value="TreeGrafter"/>
</dbReference>
<evidence type="ECO:0000256" key="7">
    <source>
        <dbReference type="RuleBase" id="RU362091"/>
    </source>
</evidence>